<evidence type="ECO:0000313" key="2">
    <source>
        <dbReference type="EMBL" id="QEE14919.1"/>
    </source>
</evidence>
<accession>A0A5B9D707</accession>
<dbReference type="Gene3D" id="1.20.58.220">
    <property type="entry name" value="Phosphate transport system protein phou homolog 2, domain 2"/>
    <property type="match status" value="1"/>
</dbReference>
<dbReference type="EMBL" id="CP042905">
    <property type="protein sequence ID" value="QEE14919.1"/>
    <property type="molecule type" value="Genomic_DNA"/>
</dbReference>
<organism evidence="2 3">
    <name type="scientific">Promethearchaeum syntrophicum</name>
    <dbReference type="NCBI Taxonomy" id="2594042"/>
    <lineage>
        <taxon>Archaea</taxon>
        <taxon>Promethearchaeati</taxon>
        <taxon>Promethearchaeota</taxon>
        <taxon>Promethearchaeia</taxon>
        <taxon>Promethearchaeales</taxon>
        <taxon>Promethearchaeaceae</taxon>
        <taxon>Promethearchaeum</taxon>
    </lineage>
</organism>
<evidence type="ECO:0000256" key="1">
    <source>
        <dbReference type="ARBA" id="ARBA00008591"/>
    </source>
</evidence>
<sequence length="227" mass="26227">MGSLKNFLQSRNEEDVLEKSILHMKKVLECVVEFERGCTIYIQEKNPELAFEIFKRVDILEHEADIIRRDLLVHISKSELIPQLREDLTHLVQQIDRIANTTDGAARRVSGIAPQHIQSLGDEILENMQKIVHHSVSATKILFNLIKSLPEIEDKELFTITEKIQTIEHTCDVIHSNIYEMLNKIPEISFNHFVAIQISNFVDLLETISDKVEDVADYIEMLKTAKR</sequence>
<reference evidence="2 3" key="1">
    <citation type="journal article" date="2020" name="Nature">
        <title>Isolation of an archaeon at the prokaryote-eukaryote interface.</title>
        <authorList>
            <person name="Imachi H."/>
            <person name="Nobu M.K."/>
            <person name="Nakahara N."/>
            <person name="Morono Y."/>
            <person name="Ogawara M."/>
            <person name="Takaki Y."/>
            <person name="Takano Y."/>
            <person name="Uematsu K."/>
            <person name="Ikuta T."/>
            <person name="Ito M."/>
            <person name="Matsui Y."/>
            <person name="Miyazaki M."/>
            <person name="Murata K."/>
            <person name="Saito Y."/>
            <person name="Sakai S."/>
            <person name="Song C."/>
            <person name="Tasumi E."/>
            <person name="Yamanaka Y."/>
            <person name="Yamaguchi T."/>
            <person name="Kamagata Y."/>
            <person name="Tamaki H."/>
            <person name="Takai K."/>
        </authorList>
    </citation>
    <scope>NUCLEOTIDE SEQUENCE [LARGE SCALE GENOMIC DNA]</scope>
    <source>
        <strain evidence="2 3">MK-D1</strain>
    </source>
</reference>
<evidence type="ECO:0000313" key="3">
    <source>
        <dbReference type="Proteomes" id="UP000321408"/>
    </source>
</evidence>
<keyword evidence="3" id="KW-1185">Reference proteome</keyword>
<name>A0A5B9D707_9ARCH</name>
<dbReference type="PANTHER" id="PTHR36536:SF3">
    <property type="entry name" value="UPF0111 PROTEIN HI_1603"/>
    <property type="match status" value="1"/>
</dbReference>
<dbReference type="RefSeq" id="WP_147661853.1">
    <property type="nucleotide sequence ID" value="NZ_CP042905.2"/>
</dbReference>
<dbReference type="AlphaFoldDB" id="A0A5B9D707"/>
<dbReference type="InterPro" id="IPR018445">
    <property type="entry name" value="Put_Phosphate_transp_reg"/>
</dbReference>
<dbReference type="KEGG" id="psyt:DSAG12_00740"/>
<reference evidence="2 3" key="2">
    <citation type="journal article" date="2024" name="Int. J. Syst. Evol. Microbiol.">
        <title>Promethearchaeum syntrophicum gen. nov., sp. nov., an anaerobic, obligately syntrophic archaeon, the first isolate of the lineage 'Asgard' archaea, and proposal of the new archaeal phylum Promethearchaeota phyl. nov. and kingdom Promethearchaeati regn. nov.</title>
        <authorList>
            <person name="Imachi H."/>
            <person name="Nobu M.K."/>
            <person name="Kato S."/>
            <person name="Takaki Y."/>
            <person name="Miyazaki M."/>
            <person name="Miyata M."/>
            <person name="Ogawara M."/>
            <person name="Saito Y."/>
            <person name="Sakai S."/>
            <person name="Tahara Y.O."/>
            <person name="Takano Y."/>
            <person name="Tasumi E."/>
            <person name="Uematsu K."/>
            <person name="Yoshimura T."/>
            <person name="Itoh T."/>
            <person name="Ohkuma M."/>
            <person name="Takai K."/>
        </authorList>
    </citation>
    <scope>NUCLEOTIDE SEQUENCE [LARGE SCALE GENOMIC DNA]</scope>
    <source>
        <strain evidence="2 3">MK-D1</strain>
    </source>
</reference>
<comment type="similarity">
    <text evidence="1">Belongs to the UPF0111 family.</text>
</comment>
<dbReference type="Proteomes" id="UP000321408">
    <property type="component" value="Chromosome"/>
</dbReference>
<dbReference type="InterPro" id="IPR038078">
    <property type="entry name" value="PhoU-like_sf"/>
</dbReference>
<dbReference type="PANTHER" id="PTHR36536">
    <property type="entry name" value="UPF0111 PROTEIN HI_1603"/>
    <property type="match status" value="1"/>
</dbReference>
<dbReference type="InterPro" id="IPR002727">
    <property type="entry name" value="DUF47"/>
</dbReference>
<proteinExistence type="inferred from homology"/>
<gene>
    <name evidence="2" type="ORF">DSAG12_00740</name>
</gene>
<dbReference type="Pfam" id="PF01865">
    <property type="entry name" value="PhoU_div"/>
    <property type="match status" value="1"/>
</dbReference>
<protein>
    <submittedName>
        <fullName evidence="2">DUF47 domain-containing protein</fullName>
    </submittedName>
</protein>
<dbReference type="GeneID" id="41328742"/>